<keyword evidence="1" id="KW-0808">Transferase</keyword>
<protein>
    <submittedName>
        <fullName evidence="4">Thiosulfate sulfurtransferase</fullName>
    </submittedName>
</protein>
<evidence type="ECO:0000313" key="4">
    <source>
        <dbReference type="EMBL" id="KXV41850.1"/>
    </source>
</evidence>
<dbReference type="CDD" id="cd01448">
    <property type="entry name" value="TST_Repeat_1"/>
    <property type="match status" value="1"/>
</dbReference>
<dbReference type="EMBL" id="LHZN01000098">
    <property type="protein sequence ID" value="KXV41850.1"/>
    <property type="molecule type" value="Genomic_DNA"/>
</dbReference>
<dbReference type="InterPro" id="IPR045078">
    <property type="entry name" value="TST/MPST-like"/>
</dbReference>
<dbReference type="Gene3D" id="3.40.250.10">
    <property type="entry name" value="Rhodanese-like domain"/>
    <property type="match status" value="2"/>
</dbReference>
<keyword evidence="2" id="KW-0677">Repeat</keyword>
<name>A0AAW3R070_9PROT</name>
<reference evidence="4 5" key="1">
    <citation type="submission" date="2015-06" db="EMBL/GenBank/DDBJ databases">
        <title>Improved classification and identification of acetic acid bacteria using matrix-assisted laser desorption/ionization time-of-flight mass spectrometry; Gluconobacter nephelii and Gluconobacter uchimurae are later heterotypic synonyms of Gluconobacter japonicus and Gluconobacter oxydans, respectively.</title>
        <authorList>
            <person name="Li L."/>
            <person name="Cleenwerck I."/>
            <person name="De Vuyst L."/>
            <person name="Vandamme P."/>
        </authorList>
    </citation>
    <scope>NUCLEOTIDE SEQUENCE [LARGE SCALE GENOMIC DNA]</scope>
    <source>
        <strain evidence="4 5">LMG 1356</strain>
    </source>
</reference>
<proteinExistence type="predicted"/>
<dbReference type="PANTHER" id="PTHR11364">
    <property type="entry name" value="THIOSULFATE SULFERTANSFERASE"/>
    <property type="match status" value="1"/>
</dbReference>
<sequence>MFTDRREDVLISASTLAQLLEADQALFVLAIRSPDTTCPRPFESAPRLPGAQDADMTVDFAAPSHPQHGSRPLPDVAMLQETVRRLGLCKDRLVVVYDHDGNLLAARVWWVLRWAGFERVVMLDGGFAAWASAGGPIVTEVPPPPASSNVSVHPGGMPELDADSAARLARTGVLLDTRIAPNYCGGDVPAGSPARGHIPGAVNVPAPDNLTPDGHFSDFVTLRSLYTATGADGSRPVGVYCGAGVSAAHTVAALMMLGIDAPMYAGSWSAWSADPCRPVAIGPEPG</sequence>
<dbReference type="GO" id="GO:0004792">
    <property type="term" value="F:thiosulfate-cyanide sulfurtransferase activity"/>
    <property type="evidence" value="ECO:0007669"/>
    <property type="project" value="TreeGrafter"/>
</dbReference>
<dbReference type="PROSITE" id="PS50206">
    <property type="entry name" value="RHODANESE_3"/>
    <property type="match status" value="2"/>
</dbReference>
<dbReference type="InterPro" id="IPR001763">
    <property type="entry name" value="Rhodanese-like_dom"/>
</dbReference>
<evidence type="ECO:0000259" key="3">
    <source>
        <dbReference type="PROSITE" id="PS50206"/>
    </source>
</evidence>
<feature type="domain" description="Rhodanese" evidence="3">
    <location>
        <begin position="22"/>
        <end position="139"/>
    </location>
</feature>
<gene>
    <name evidence="4" type="ORF">AD941_02470</name>
</gene>
<dbReference type="SMART" id="SM00450">
    <property type="entry name" value="RHOD"/>
    <property type="match status" value="2"/>
</dbReference>
<dbReference type="InterPro" id="IPR036873">
    <property type="entry name" value="Rhodanese-like_dom_sf"/>
</dbReference>
<dbReference type="PANTHER" id="PTHR11364:SF27">
    <property type="entry name" value="SULFURTRANSFERASE"/>
    <property type="match status" value="1"/>
</dbReference>
<accession>A0AAW3R070</accession>
<feature type="domain" description="Rhodanese" evidence="3">
    <location>
        <begin position="186"/>
        <end position="277"/>
    </location>
</feature>
<evidence type="ECO:0000256" key="1">
    <source>
        <dbReference type="ARBA" id="ARBA00022679"/>
    </source>
</evidence>
<dbReference type="RefSeq" id="WP_062027728.1">
    <property type="nucleotide sequence ID" value="NZ_BEWL01000019.1"/>
</dbReference>
<evidence type="ECO:0000313" key="5">
    <source>
        <dbReference type="Proteomes" id="UP000075682"/>
    </source>
</evidence>
<organism evidence="4 5">
    <name type="scientific">Gluconobacter albidus</name>
    <dbReference type="NCBI Taxonomy" id="318683"/>
    <lineage>
        <taxon>Bacteria</taxon>
        <taxon>Pseudomonadati</taxon>
        <taxon>Pseudomonadota</taxon>
        <taxon>Alphaproteobacteria</taxon>
        <taxon>Acetobacterales</taxon>
        <taxon>Acetobacteraceae</taxon>
        <taxon>Gluconobacter</taxon>
    </lineage>
</organism>
<dbReference type="Proteomes" id="UP000075682">
    <property type="component" value="Unassembled WGS sequence"/>
</dbReference>
<dbReference type="SUPFAM" id="SSF52821">
    <property type="entry name" value="Rhodanese/Cell cycle control phosphatase"/>
    <property type="match status" value="2"/>
</dbReference>
<evidence type="ECO:0000256" key="2">
    <source>
        <dbReference type="ARBA" id="ARBA00022737"/>
    </source>
</evidence>
<dbReference type="Pfam" id="PF00581">
    <property type="entry name" value="Rhodanese"/>
    <property type="match status" value="2"/>
</dbReference>
<dbReference type="AlphaFoldDB" id="A0AAW3R070"/>
<comment type="caution">
    <text evidence="4">The sequence shown here is derived from an EMBL/GenBank/DDBJ whole genome shotgun (WGS) entry which is preliminary data.</text>
</comment>